<reference evidence="3" key="1">
    <citation type="submission" date="2021-01" db="EMBL/GenBank/DDBJ databases">
        <authorList>
            <person name="Corre E."/>
            <person name="Pelletier E."/>
            <person name="Niang G."/>
            <person name="Scheremetjew M."/>
            <person name="Finn R."/>
            <person name="Kale V."/>
            <person name="Holt S."/>
            <person name="Cochrane G."/>
            <person name="Meng A."/>
            <person name="Brown T."/>
            <person name="Cohen L."/>
        </authorList>
    </citation>
    <scope>NUCLEOTIDE SEQUENCE</scope>
    <source>
        <strain evidence="3">CCMP127</strain>
    </source>
</reference>
<dbReference type="EMBL" id="HBIM01024330">
    <property type="protein sequence ID" value="CAE0421385.1"/>
    <property type="molecule type" value="Transcribed_RNA"/>
</dbReference>
<proteinExistence type="predicted"/>
<evidence type="ECO:0000313" key="3">
    <source>
        <dbReference type="EMBL" id="CAE0421385.1"/>
    </source>
</evidence>
<feature type="signal peptide" evidence="2">
    <location>
        <begin position="1"/>
        <end position="22"/>
    </location>
</feature>
<evidence type="ECO:0000256" key="2">
    <source>
        <dbReference type="SAM" id="SignalP"/>
    </source>
</evidence>
<organism evidence="3">
    <name type="scientific">Amphora coffeiformis</name>
    <dbReference type="NCBI Taxonomy" id="265554"/>
    <lineage>
        <taxon>Eukaryota</taxon>
        <taxon>Sar</taxon>
        <taxon>Stramenopiles</taxon>
        <taxon>Ochrophyta</taxon>
        <taxon>Bacillariophyta</taxon>
        <taxon>Bacillariophyceae</taxon>
        <taxon>Bacillariophycidae</taxon>
        <taxon>Thalassiophysales</taxon>
        <taxon>Catenulaceae</taxon>
        <taxon>Amphora</taxon>
    </lineage>
</organism>
<feature type="transmembrane region" description="Helical" evidence="1">
    <location>
        <begin position="406"/>
        <end position="430"/>
    </location>
</feature>
<gene>
    <name evidence="3" type="ORF">ACOF00016_LOCUS18027</name>
</gene>
<evidence type="ECO:0008006" key="4">
    <source>
        <dbReference type="Google" id="ProtNLM"/>
    </source>
</evidence>
<keyword evidence="2" id="KW-0732">Signal</keyword>
<keyword evidence="1" id="KW-0812">Transmembrane</keyword>
<name>A0A7S3LHG6_9STRA</name>
<sequence length="464" mass="51180">MGFMASFRLAAFALAFASLTQAATPILGGVNEGTTNLMADSPAGRNLLKKAMVVKPSEHVQHLRQRRDAEGQNQYNYDNGYGIDGLESLYIQYYGCSSFLVPDQEEGGGGESGDGNGNGNGNGNQKTYYYQQLAEQYQTYGQGSYNDGLIQQGMVLFTLCKRSSCTKCAGEYAIDMREFLDAYTEMKMAQEDYQCEYVREHCYCSSGYYESCLSTCYANAGLDNCMQQYYGGEAFQLQEYIDCSAAFGGNNGGRDLKTKFYVGPYCSSNEKIYLGAFYDESCTYQADTDTFNSQNYGDGFPYMSEPILAGGECLSCLDVDQDADDDQYQATEVNDLCQRSAEESIKCDSGRGYSSGCYFMHNTLPCLDGRGCTEPEEEGSSSGFADMSTSELYQEMAKRLKKNKRIAIIMGSIAGALLLAMAGMCMCCCYKSTLLQTSKKNPLLQKHQRRVAHAQKATTPSMQQ</sequence>
<feature type="chain" id="PRO_5031085029" description="Folate receptor-like domain-containing protein" evidence="2">
    <location>
        <begin position="23"/>
        <end position="464"/>
    </location>
</feature>
<protein>
    <recommendedName>
        <fullName evidence="4">Folate receptor-like domain-containing protein</fullName>
    </recommendedName>
</protein>
<dbReference type="AlphaFoldDB" id="A0A7S3LHG6"/>
<evidence type="ECO:0000256" key="1">
    <source>
        <dbReference type="SAM" id="Phobius"/>
    </source>
</evidence>
<keyword evidence="1" id="KW-1133">Transmembrane helix</keyword>
<keyword evidence="1" id="KW-0472">Membrane</keyword>
<accession>A0A7S3LHG6</accession>